<accession>A0ABU6G8K8</accession>
<dbReference type="Proteomes" id="UP001338137">
    <property type="component" value="Unassembled WGS sequence"/>
</dbReference>
<proteinExistence type="predicted"/>
<gene>
    <name evidence="1" type="ORF">P4I72_25675</name>
</gene>
<name>A0ABU6G8K8_9BACL</name>
<sequence length="77" mass="8403">MRCKILFVLTFIGAIAAHLFSNMINDLWDFRNGIDTAARETASTISTNSGFLATGTIAEKTFSLLTWGCLQSPLFAV</sequence>
<evidence type="ECO:0000313" key="2">
    <source>
        <dbReference type="Proteomes" id="UP001338137"/>
    </source>
</evidence>
<comment type="caution">
    <text evidence="1">The sequence shown here is derived from an EMBL/GenBank/DDBJ whole genome shotgun (WGS) entry which is preliminary data.</text>
</comment>
<dbReference type="RefSeq" id="WP_326074556.1">
    <property type="nucleotide sequence ID" value="NZ_JARLKY010000072.1"/>
</dbReference>
<reference evidence="1 2" key="1">
    <citation type="submission" date="2023-03" db="EMBL/GenBank/DDBJ databases">
        <title>Bacillus Genome Sequencing.</title>
        <authorList>
            <person name="Dunlap C."/>
        </authorList>
    </citation>
    <scope>NUCLEOTIDE SEQUENCE [LARGE SCALE GENOMIC DNA]</scope>
    <source>
        <strain evidence="1 2">BD-533</strain>
    </source>
</reference>
<keyword evidence="2" id="KW-1185">Reference proteome</keyword>
<protein>
    <submittedName>
        <fullName evidence="1">Uncharacterized protein</fullName>
    </submittedName>
</protein>
<evidence type="ECO:0000313" key="1">
    <source>
        <dbReference type="EMBL" id="MEC0230526.1"/>
    </source>
</evidence>
<dbReference type="EMBL" id="JARLKY010000072">
    <property type="protein sequence ID" value="MEC0230526.1"/>
    <property type="molecule type" value="Genomic_DNA"/>
</dbReference>
<organism evidence="1 2">
    <name type="scientific">Paenibacillus alba</name>
    <dbReference type="NCBI Taxonomy" id="1197127"/>
    <lineage>
        <taxon>Bacteria</taxon>
        <taxon>Bacillati</taxon>
        <taxon>Bacillota</taxon>
        <taxon>Bacilli</taxon>
        <taxon>Bacillales</taxon>
        <taxon>Paenibacillaceae</taxon>
        <taxon>Paenibacillus</taxon>
    </lineage>
</organism>